<protein>
    <recommendedName>
        <fullName evidence="4">HEPN domain-containing protein</fullName>
    </recommendedName>
</protein>
<feature type="compositionally biased region" description="Polar residues" evidence="1">
    <location>
        <begin position="1879"/>
        <end position="1889"/>
    </location>
</feature>
<feature type="compositionally biased region" description="Basic and acidic residues" evidence="1">
    <location>
        <begin position="1824"/>
        <end position="1833"/>
    </location>
</feature>
<evidence type="ECO:0000256" key="1">
    <source>
        <dbReference type="SAM" id="MobiDB-lite"/>
    </source>
</evidence>
<dbReference type="Proteomes" id="UP001150538">
    <property type="component" value="Unassembled WGS sequence"/>
</dbReference>
<reference evidence="2" key="1">
    <citation type="submission" date="2022-07" db="EMBL/GenBank/DDBJ databases">
        <title>Phylogenomic reconstructions and comparative analyses of Kickxellomycotina fungi.</title>
        <authorList>
            <person name="Reynolds N.K."/>
            <person name="Stajich J.E."/>
            <person name="Barry K."/>
            <person name="Grigoriev I.V."/>
            <person name="Crous P."/>
            <person name="Smith M.E."/>
        </authorList>
    </citation>
    <scope>NUCLEOTIDE SEQUENCE</scope>
    <source>
        <strain evidence="2">NBRC 100468</strain>
    </source>
</reference>
<feature type="region of interest" description="Disordered" evidence="1">
    <location>
        <begin position="1495"/>
        <end position="1522"/>
    </location>
</feature>
<proteinExistence type="predicted"/>
<feature type="compositionally biased region" description="Basic and acidic residues" evidence="1">
    <location>
        <begin position="1790"/>
        <end position="1799"/>
    </location>
</feature>
<organism evidence="2 3">
    <name type="scientific">Mycoemilia scoparia</name>
    <dbReference type="NCBI Taxonomy" id="417184"/>
    <lineage>
        <taxon>Eukaryota</taxon>
        <taxon>Fungi</taxon>
        <taxon>Fungi incertae sedis</taxon>
        <taxon>Zoopagomycota</taxon>
        <taxon>Kickxellomycotina</taxon>
        <taxon>Kickxellomycetes</taxon>
        <taxon>Kickxellales</taxon>
        <taxon>Kickxellaceae</taxon>
        <taxon>Mycoemilia</taxon>
    </lineage>
</organism>
<feature type="compositionally biased region" description="Low complexity" evidence="1">
    <location>
        <begin position="1768"/>
        <end position="1777"/>
    </location>
</feature>
<feature type="compositionally biased region" description="Gly residues" evidence="1">
    <location>
        <begin position="1806"/>
        <end position="1816"/>
    </location>
</feature>
<dbReference type="InterPro" id="IPR036890">
    <property type="entry name" value="HATPase_C_sf"/>
</dbReference>
<dbReference type="OrthoDB" id="10031156at2759"/>
<keyword evidence="3" id="KW-1185">Reference proteome</keyword>
<feature type="compositionally biased region" description="Polar residues" evidence="1">
    <location>
        <begin position="352"/>
        <end position="364"/>
    </location>
</feature>
<accession>A0A9W7ZZX9</accession>
<sequence>MDLNQIRDRILADPTVEEKVEVNQRHLIDKILARYSAEFTVYRELLQNANDAGATSVDIVFHKSRSLASGSQQAIDHTQHLQGQELSSGQKETDDLCKKYNGLTFSEACEGISFRNNGRSFSVEDWNRLRKIAEGNPDEKKIGFFGVGFYSLFSICEEPFVISGNECMGFFWKGDQLYTKKIKVSDSDTSLSKVKSHDGDTPLTTFLMSLRDKFSPLPDIKDFGRFLATSLAFTINLVQVKVYLDDTLLFTIRKSVSDPEPLSLKATSNNFFGRDQSLYYLTSPHGLFTIQNVQTRMVQMNCEYVCKKAVVANDTLGNALMKKLESTSNIVNSSFGSLLSGWASSFKKKPSTSKQDSQKSSAPTETPEIAQKAVELEEKAEFVFLKIAQASLLAHADHKLATEMERATKKRPPSTSLVSVIWNSHDQHEALNWMSEPSSTDTANRKDKPDTKPQLDIFSQLLVFPEQGRVFIGFPTHQTTGCSAHLAAALIPTVERESIDFVDPSLAFWNKEVLSAYAILCRILYDAEMVPILQFYERAFKTPVKAKQMLEHPSFAHISKQCAHVLSFFCPKKTTPNPLIGDLLKHIFFACSKNPLRLITTSGLCSVADTRLLSLPQSIKSLPRSADNGSSLTSIPLSSLKVGHRDPKIPEITSIIRKTPLVPPLIVEQSAEMIEILYRRKDLSVVSATDIIRDLRSGGPLSDCKQVIPILKWWLGYQSEYPQLITPVLATDFLHAISFNASLSDYSASGKTSDTKVFQQIFLLKLSDLRFFLNTKAIHLPRPELQASLYSDSSKQVISPGVFPKELIPPTVSSQFTQPQLVDCFHGFWSEFSLSGWISYLIQTNDTRELISQSPEMAEYVLSTFGHHFNRIDQNERVLIMSQLERIACIPTNHGICIPSQAYFKSASFIDGLPIVLQSVLSVVKEPTLLALGVRKYPDLQHIFDRLSTELKWDHIKLLKYLAGIKDSITSPEWQKLREAHLFPAELASNSNSTTKYMRACDIHVPKEEIVNLGLPTLVWESNPSLQSSSAPGSKTQAPRWRDTGDEALVLFKLGLRRHPTCMDLLQVAAESDIDTEAKVDGPKNRRYLALTYFTEHYIDARYGRDYTTAVRRLRKPFIPAEVHTFGNQSSSSGNGSKVKRVLLLPDQCYSSQSASVMGFPTLSPQWARERDRLLVEEHPPISRCISLLSGWKYQSEAQATGIFSYLSSRQAEFKSSDWHKLQSMPFIPIFEKDPKTKEESVVECLAPTQCYFQEKAQGGHMDCDQDQTKPSAGSFSMFKYIDFGATAQRFLRACGVRDEPSPIDLALRIVENPTAFLEACGGWLAYLDILRKLAINASQIRRKSPKIWQSLKTTPCMVAIQRTSGNSNTASKTKRDSTKTLIDLDEGDVDAFQGDLGGELDETEYTLASISNIMLVDDIVLTKKFKPLTCPMEDILETFYESLGSRWLTDMVDVSTIPIGRPEITPHSRQLERIIKDRAPLLLYDFQNSKGSSGQIEIAESSSNRASIQPTNRQRQDQMSTSSSSLIRNIEWLKNNLSVHQVNLIQIRHKYIPTGQVYETPTTVCSVRANDNTTSPRQKTNNAGTSSLSIFGSIVGSAVSTVASSTAFKNPNSEKWNLVIAPINYSGEGEVRTVASNSNNRLEQIWDSFDVAMAIGKLVYSKCRLNQVLLLSTLISSDLNSLRRKGFPVDRVLRARAPKPKNTAQNVKEQRDIAEKEALGALAKRFPGTSKELLIDSIKKAAQEIQNNGRSIIKKSDAQMLTHLASQKVQQQQESQRNIEPDNSSENEPLIHAKERSLQKQGSDSGSGSGSGSGGRMVDSVNDETKDDRQIRPESPPPLPGQFPGSSGFDKLAQLRDKLTGSLPGGIGSKPQSKEPQQHQMLGQNSSPHPKPPADANYMDEMRSTLRSALSSTRVDRGSGRPGEFDLNLPKVEPPQHLSELTNSDFCGEIPPQRLKLVGSINEVEVYIDTSTLMAASSSGSASSASIGLNNLPLNSKYVQGLQRFANVLTKLSSQVFNLPPQAMHIFYDQPGGSVIAFNRNRTLFFNLRYYVDLGHDELVTALSGNGRSPSVGALSPLTNVYSYWFMIFCHELAHHIVFPHNAAHGFYMSSFAQEYMKKFVDLVNHGL</sequence>
<feature type="region of interest" description="Disordered" evidence="1">
    <location>
        <begin position="348"/>
        <end position="368"/>
    </location>
</feature>
<dbReference type="InterPro" id="IPR022155">
    <property type="entry name" value="DUF3684"/>
</dbReference>
<dbReference type="PANTHER" id="PTHR47839">
    <property type="entry name" value="DOMAIN PROTEIN, PUTATIVE (AFU_ORTHOLOGUE AFUA_6G04830)-RELATED"/>
    <property type="match status" value="1"/>
</dbReference>
<dbReference type="PANTHER" id="PTHR47839:SF1">
    <property type="entry name" value="DOMAIN PROTEIN, PUTATIVE (AFU_ORTHOLOGUE AFUA_6G04830)-RELATED"/>
    <property type="match status" value="1"/>
</dbReference>
<gene>
    <name evidence="2" type="ORF">H4219_001652</name>
</gene>
<dbReference type="Pfam" id="PF12449">
    <property type="entry name" value="DUF3684"/>
    <property type="match status" value="2"/>
</dbReference>
<evidence type="ECO:0008006" key="4">
    <source>
        <dbReference type="Google" id="ProtNLM"/>
    </source>
</evidence>
<dbReference type="EMBL" id="JANBPU010000019">
    <property type="protein sequence ID" value="KAJ1919991.1"/>
    <property type="molecule type" value="Genomic_DNA"/>
</dbReference>
<evidence type="ECO:0000313" key="3">
    <source>
        <dbReference type="Proteomes" id="UP001150538"/>
    </source>
</evidence>
<dbReference type="SUPFAM" id="SSF55874">
    <property type="entry name" value="ATPase domain of HSP90 chaperone/DNA topoisomerase II/histidine kinase"/>
    <property type="match status" value="1"/>
</dbReference>
<name>A0A9W7ZZX9_9FUNG</name>
<dbReference type="Gene3D" id="3.30.565.10">
    <property type="entry name" value="Histidine kinase-like ATPase, C-terminal domain"/>
    <property type="match status" value="1"/>
</dbReference>
<comment type="caution">
    <text evidence="2">The sequence shown here is derived from an EMBL/GenBank/DDBJ whole genome shotgun (WGS) entry which is preliminary data.</text>
</comment>
<evidence type="ECO:0000313" key="2">
    <source>
        <dbReference type="EMBL" id="KAJ1919991.1"/>
    </source>
</evidence>
<dbReference type="NCBIfam" id="NF047352">
    <property type="entry name" value="P_loop_sacsin"/>
    <property type="match status" value="1"/>
</dbReference>
<feature type="region of interest" description="Disordered" evidence="1">
    <location>
        <begin position="1767"/>
        <end position="1932"/>
    </location>
</feature>